<comment type="caution">
    <text evidence="1">The sequence shown here is derived from an EMBL/GenBank/DDBJ whole genome shotgun (WGS) entry which is preliminary data.</text>
</comment>
<dbReference type="RefSeq" id="WP_261765328.1">
    <property type="nucleotide sequence ID" value="NZ_BJYK01000001.1"/>
</dbReference>
<reference evidence="1 2" key="1">
    <citation type="submission" date="2019-07" db="EMBL/GenBank/DDBJ databases">
        <title>Whole genome shotgun sequence of Actinotalea fermentans NBRC 105374.</title>
        <authorList>
            <person name="Hosoyama A."/>
            <person name="Uohara A."/>
            <person name="Ohji S."/>
            <person name="Ichikawa N."/>
        </authorList>
    </citation>
    <scope>NUCLEOTIDE SEQUENCE [LARGE SCALE GENOMIC DNA]</scope>
    <source>
        <strain evidence="1 2">NBRC 105374</strain>
    </source>
</reference>
<name>A0A511YSY0_9CELL</name>
<dbReference type="InterPro" id="IPR017523">
    <property type="entry name" value="Rv3268"/>
</dbReference>
<dbReference type="InterPro" id="IPR042099">
    <property type="entry name" value="ANL_N_sf"/>
</dbReference>
<dbReference type="Proteomes" id="UP000321484">
    <property type="component" value="Unassembled WGS sequence"/>
</dbReference>
<dbReference type="NCBIfam" id="TIGR03089">
    <property type="entry name" value="TIGR03089 family protein"/>
    <property type="match status" value="1"/>
</dbReference>
<protein>
    <submittedName>
        <fullName evidence="1">Acyl-CoA synthetase</fullName>
    </submittedName>
</protein>
<dbReference type="Gene3D" id="3.40.50.12780">
    <property type="entry name" value="N-terminal domain of ligase-like"/>
    <property type="match status" value="1"/>
</dbReference>
<evidence type="ECO:0000313" key="1">
    <source>
        <dbReference type="EMBL" id="GEN78282.1"/>
    </source>
</evidence>
<gene>
    <name evidence="1" type="ORF">AFE02nite_00160</name>
</gene>
<dbReference type="SUPFAM" id="SSF56801">
    <property type="entry name" value="Acetyl-CoA synthetase-like"/>
    <property type="match status" value="1"/>
</dbReference>
<keyword evidence="2" id="KW-1185">Reference proteome</keyword>
<organism evidence="1 2">
    <name type="scientific">Actinotalea fermentans</name>
    <dbReference type="NCBI Taxonomy" id="43671"/>
    <lineage>
        <taxon>Bacteria</taxon>
        <taxon>Bacillati</taxon>
        <taxon>Actinomycetota</taxon>
        <taxon>Actinomycetes</taxon>
        <taxon>Micrococcales</taxon>
        <taxon>Cellulomonadaceae</taxon>
        <taxon>Actinotalea</taxon>
    </lineage>
</organism>
<sequence length="247" mass="25922">MTAAMPLPGLLARLTADPGRPRLTWYGDDGERVELSGHVLDNWVTKTANLLVEEYQAGPLTRVLLDLPVHWRAVVWAMATWRVGACVVLPPAGRPDLVVTHEPARHVGEGTDVVAVALPALARHLEGELPAGVVDATSAVMTYGDVLTWMPEPSPSAPAVKVGEQLVAHAALEHWARSVLERHGECPPGGRLLVAVPADALEDGLGLALAVLLLGGSVVLCGPGIDAVARQRIARAELVVGQVVVAG</sequence>
<proteinExistence type="predicted"/>
<accession>A0A511YSY0</accession>
<dbReference type="EMBL" id="BJYK01000001">
    <property type="protein sequence ID" value="GEN78282.1"/>
    <property type="molecule type" value="Genomic_DNA"/>
</dbReference>
<evidence type="ECO:0000313" key="2">
    <source>
        <dbReference type="Proteomes" id="UP000321484"/>
    </source>
</evidence>
<dbReference type="AlphaFoldDB" id="A0A511YSY0"/>